<dbReference type="EMBL" id="JACGCI010000298">
    <property type="protein sequence ID" value="KAF6741049.1"/>
    <property type="molecule type" value="Genomic_DNA"/>
</dbReference>
<organism evidence="3 4">
    <name type="scientific">Ephemerocybe angulata</name>
    <dbReference type="NCBI Taxonomy" id="980116"/>
    <lineage>
        <taxon>Eukaryota</taxon>
        <taxon>Fungi</taxon>
        <taxon>Dikarya</taxon>
        <taxon>Basidiomycota</taxon>
        <taxon>Agaricomycotina</taxon>
        <taxon>Agaricomycetes</taxon>
        <taxon>Agaricomycetidae</taxon>
        <taxon>Agaricales</taxon>
        <taxon>Agaricineae</taxon>
        <taxon>Psathyrellaceae</taxon>
        <taxon>Ephemerocybe</taxon>
    </lineage>
</organism>
<feature type="coiled-coil region" evidence="1">
    <location>
        <begin position="150"/>
        <end position="177"/>
    </location>
</feature>
<feature type="region of interest" description="Disordered" evidence="2">
    <location>
        <begin position="1"/>
        <end position="30"/>
    </location>
</feature>
<evidence type="ECO:0000313" key="4">
    <source>
        <dbReference type="Proteomes" id="UP000521943"/>
    </source>
</evidence>
<reference evidence="3 4" key="1">
    <citation type="submission" date="2020-07" db="EMBL/GenBank/DDBJ databases">
        <title>Comparative genomics of pyrophilous fungi reveals a link between fire events and developmental genes.</title>
        <authorList>
            <consortium name="DOE Joint Genome Institute"/>
            <person name="Steindorff A.S."/>
            <person name="Carver A."/>
            <person name="Calhoun S."/>
            <person name="Stillman K."/>
            <person name="Liu H."/>
            <person name="Lipzen A."/>
            <person name="Pangilinan J."/>
            <person name="Labutti K."/>
            <person name="Bruns T.D."/>
            <person name="Grigoriev I.V."/>
        </authorList>
    </citation>
    <scope>NUCLEOTIDE SEQUENCE [LARGE SCALE GENOMIC DNA]</scope>
    <source>
        <strain evidence="3 4">CBS 144469</strain>
    </source>
</reference>
<protein>
    <submittedName>
        <fullName evidence="3">Uncharacterized protein</fullName>
    </submittedName>
</protein>
<keyword evidence="1" id="KW-0175">Coiled coil</keyword>
<accession>A0A8H6LSV7</accession>
<feature type="compositionally biased region" description="Polar residues" evidence="2">
    <location>
        <begin position="449"/>
        <end position="458"/>
    </location>
</feature>
<name>A0A8H6LSV7_9AGAR</name>
<feature type="compositionally biased region" description="Low complexity" evidence="2">
    <location>
        <begin position="463"/>
        <end position="476"/>
    </location>
</feature>
<dbReference type="AlphaFoldDB" id="A0A8H6LSV7"/>
<dbReference type="OrthoDB" id="10525017at2759"/>
<evidence type="ECO:0000256" key="1">
    <source>
        <dbReference type="SAM" id="Coils"/>
    </source>
</evidence>
<dbReference type="Proteomes" id="UP000521943">
    <property type="component" value="Unassembled WGS sequence"/>
</dbReference>
<proteinExistence type="predicted"/>
<evidence type="ECO:0000313" key="3">
    <source>
        <dbReference type="EMBL" id="KAF6741049.1"/>
    </source>
</evidence>
<feature type="region of interest" description="Disordered" evidence="2">
    <location>
        <begin position="91"/>
        <end position="135"/>
    </location>
</feature>
<feature type="region of interest" description="Disordered" evidence="2">
    <location>
        <begin position="322"/>
        <end position="347"/>
    </location>
</feature>
<evidence type="ECO:0000256" key="2">
    <source>
        <dbReference type="SAM" id="MobiDB-lite"/>
    </source>
</evidence>
<sequence>MASPTPERMDVDPTAPSLGSIPPPAFPTSSFELPELPAASTDAVLDGVSAALNGLSTPDNMLTHRTLDALNIAPPQSAFAPAPSFPIENTISTSAPVAGPAGVLPPPTNAGPVTRNKGKEPAAPTAGTLSRSPSVATLCSSSASPGKWTCARLAERNIELEDQIATLRIQYTSLQQDVRGMSESLKTTAQHISAANASSASGPGIAQLNAQVEQVTAHFRDKAAMIEGWIKRTEQLAVDAKSIATNTANKVARLQTQIDIVNNIVDQVDPSGKRPRLDFNPAVRNTLPGPLVSTVPPVPSLPNPTPAAASYAPLPAAHAYSAQTAPSTSGHNPAPLRSAQLTSLGRSPMPTGDVVMSGVAWSGDRFIEFHRCASALVNHSIARPHTVVAVDEVSMCGRFASAEQAAAFVDAWITGPVNDTSVSSAVAYHVPNNNSLFNGAPQGQTAAVRRTSNGTSANRAFRRNAQSSGSGRRAGG</sequence>
<keyword evidence="4" id="KW-1185">Reference proteome</keyword>
<comment type="caution">
    <text evidence="3">The sequence shown here is derived from an EMBL/GenBank/DDBJ whole genome shotgun (WGS) entry which is preliminary data.</text>
</comment>
<feature type="region of interest" description="Disordered" evidence="2">
    <location>
        <begin position="449"/>
        <end position="476"/>
    </location>
</feature>
<gene>
    <name evidence="3" type="ORF">DFP72DRAFT_317106</name>
</gene>